<name>A0AAW2HG85_9NEOP</name>
<feature type="compositionally biased region" description="Basic residues" evidence="1">
    <location>
        <begin position="1"/>
        <end position="10"/>
    </location>
</feature>
<feature type="domain" description="DUF4485" evidence="2">
    <location>
        <begin position="43"/>
        <end position="125"/>
    </location>
</feature>
<feature type="region of interest" description="Disordered" evidence="1">
    <location>
        <begin position="1"/>
        <end position="21"/>
    </location>
</feature>
<sequence>MESSKKKRSRCSTDSSDSLSCPSNSLCKYPGEQDYPTPDTDILNTEFMYYSAVLRIFASSLLRESDRITTQLWIKKLFGPCYHSTCLKPKRNKYLLYLTITLYNDETFGIFKQEPPRGKLPDLHSLPYGSECSQAAWEQETQWCDTLNDLPPHFKYSKCYLCPGPSNECPNYDERYGMMLDASFQYFLWLIRPYVALMTDPTDKTKAACWVQTLCGIAPEREDCPMMKEMRNDYLIALLGYVHDLRVEGPFNEMPPEEQLMPLEEAVKRYRETNPFNSPVGAQAEEFLSQQPLPQTGAFAYINVTGSLFEN</sequence>
<dbReference type="Pfam" id="PF14846">
    <property type="entry name" value="DUF4485"/>
    <property type="match status" value="2"/>
</dbReference>
<protein>
    <recommendedName>
        <fullName evidence="2">DUF4485 domain-containing protein</fullName>
    </recommendedName>
</protein>
<dbReference type="EMBL" id="JARGDH010000005">
    <property type="protein sequence ID" value="KAL0268835.1"/>
    <property type="molecule type" value="Genomic_DNA"/>
</dbReference>
<dbReference type="InterPro" id="IPR027831">
    <property type="entry name" value="DUF4485"/>
</dbReference>
<evidence type="ECO:0000256" key="1">
    <source>
        <dbReference type="SAM" id="MobiDB-lite"/>
    </source>
</evidence>
<reference evidence="3" key="1">
    <citation type="journal article" date="2024" name="Gigascience">
        <title>Chromosome-level genome of the poultry shaft louse Menopon gallinae provides insight into the host-switching and adaptive evolution of parasitic lice.</title>
        <authorList>
            <person name="Xu Y."/>
            <person name="Ma L."/>
            <person name="Liu S."/>
            <person name="Liang Y."/>
            <person name="Liu Q."/>
            <person name="He Z."/>
            <person name="Tian L."/>
            <person name="Duan Y."/>
            <person name="Cai W."/>
            <person name="Li H."/>
            <person name="Song F."/>
        </authorList>
    </citation>
    <scope>NUCLEOTIDE SEQUENCE</scope>
    <source>
        <strain evidence="3">Cailab_2023a</strain>
    </source>
</reference>
<dbReference type="EMBL" id="JARGDH010000005">
    <property type="protein sequence ID" value="KAL0268837.1"/>
    <property type="molecule type" value="Genomic_DNA"/>
</dbReference>
<proteinExistence type="predicted"/>
<organism evidence="3">
    <name type="scientific">Menopon gallinae</name>
    <name type="common">poultry shaft louse</name>
    <dbReference type="NCBI Taxonomy" id="328185"/>
    <lineage>
        <taxon>Eukaryota</taxon>
        <taxon>Metazoa</taxon>
        <taxon>Ecdysozoa</taxon>
        <taxon>Arthropoda</taxon>
        <taxon>Hexapoda</taxon>
        <taxon>Insecta</taxon>
        <taxon>Pterygota</taxon>
        <taxon>Neoptera</taxon>
        <taxon>Paraneoptera</taxon>
        <taxon>Psocodea</taxon>
        <taxon>Troctomorpha</taxon>
        <taxon>Phthiraptera</taxon>
        <taxon>Amblycera</taxon>
        <taxon>Menoponidae</taxon>
        <taxon>Menopon</taxon>
    </lineage>
</organism>
<evidence type="ECO:0000313" key="3">
    <source>
        <dbReference type="EMBL" id="KAL0268835.1"/>
    </source>
</evidence>
<dbReference type="AlphaFoldDB" id="A0AAW2HG85"/>
<dbReference type="InterPro" id="IPR055310">
    <property type="entry name" value="CEP112"/>
</dbReference>
<gene>
    <name evidence="3" type="ORF">PYX00_010645</name>
</gene>
<dbReference type="PANTHER" id="PTHR18871:SF2">
    <property type="entry name" value="CENTROSOMAL PROTEIN OF 112 KDA"/>
    <property type="match status" value="1"/>
</dbReference>
<feature type="compositionally biased region" description="Low complexity" evidence="1">
    <location>
        <begin position="12"/>
        <end position="21"/>
    </location>
</feature>
<evidence type="ECO:0000259" key="2">
    <source>
        <dbReference type="Pfam" id="PF14846"/>
    </source>
</evidence>
<dbReference type="PANTHER" id="PTHR18871">
    <property type="entry name" value="CENTROSOMAL PROTEIN OF 112 KDA"/>
    <property type="match status" value="1"/>
</dbReference>
<comment type="caution">
    <text evidence="3">The sequence shown here is derived from an EMBL/GenBank/DDBJ whole genome shotgun (WGS) entry which is preliminary data.</text>
</comment>
<dbReference type="EMBL" id="JARGDH010000005">
    <property type="protein sequence ID" value="KAL0268836.1"/>
    <property type="molecule type" value="Genomic_DNA"/>
</dbReference>
<accession>A0AAW2HG85</accession>
<feature type="domain" description="DUF4485" evidence="2">
    <location>
        <begin position="180"/>
        <end position="265"/>
    </location>
</feature>